<dbReference type="EMBL" id="CAJZBQ010000033">
    <property type="protein sequence ID" value="CAG9322964.1"/>
    <property type="molecule type" value="Genomic_DNA"/>
</dbReference>
<reference evidence="1" key="1">
    <citation type="submission" date="2021-09" db="EMBL/GenBank/DDBJ databases">
        <authorList>
            <consortium name="AG Swart"/>
            <person name="Singh M."/>
            <person name="Singh A."/>
            <person name="Seah K."/>
            <person name="Emmerich C."/>
        </authorList>
    </citation>
    <scope>NUCLEOTIDE SEQUENCE</scope>
    <source>
        <strain evidence="1">ATCC30299</strain>
    </source>
</reference>
<sequence>MCKRCIPPKMHTFLWINKSQSITSQILPSKRRCLLYFRPWPNYLEHILLNFSYPMPRNGRLFLLWLPTPSQGKYTFEKIAYVKTLQKEHEDINWLNPQITMIAAGLTRMEGKSRYSDVKFGVEIYIWVFWRV</sequence>
<dbReference type="Proteomes" id="UP001162131">
    <property type="component" value="Unassembled WGS sequence"/>
</dbReference>
<comment type="caution">
    <text evidence="1">The sequence shown here is derived from an EMBL/GenBank/DDBJ whole genome shotgun (WGS) entry which is preliminary data.</text>
</comment>
<gene>
    <name evidence="1" type="ORF">BSTOLATCC_MIC32869</name>
</gene>
<name>A0AAU9JPY8_9CILI</name>
<proteinExistence type="predicted"/>
<protein>
    <submittedName>
        <fullName evidence="1">Uncharacterized protein</fullName>
    </submittedName>
</protein>
<keyword evidence="2" id="KW-1185">Reference proteome</keyword>
<dbReference type="AlphaFoldDB" id="A0AAU9JPY8"/>
<accession>A0AAU9JPY8</accession>
<organism evidence="1 2">
    <name type="scientific">Blepharisma stoltei</name>
    <dbReference type="NCBI Taxonomy" id="1481888"/>
    <lineage>
        <taxon>Eukaryota</taxon>
        <taxon>Sar</taxon>
        <taxon>Alveolata</taxon>
        <taxon>Ciliophora</taxon>
        <taxon>Postciliodesmatophora</taxon>
        <taxon>Heterotrichea</taxon>
        <taxon>Heterotrichida</taxon>
        <taxon>Blepharismidae</taxon>
        <taxon>Blepharisma</taxon>
    </lineage>
</organism>
<evidence type="ECO:0000313" key="1">
    <source>
        <dbReference type="EMBL" id="CAG9322964.1"/>
    </source>
</evidence>
<evidence type="ECO:0000313" key="2">
    <source>
        <dbReference type="Proteomes" id="UP001162131"/>
    </source>
</evidence>